<evidence type="ECO:0000256" key="1">
    <source>
        <dbReference type="ARBA" id="ARBA00006192"/>
    </source>
</evidence>
<comment type="function">
    <text evidence="3">Regulates mitochondrial small subunit maturation by controlling 15S rRNA 5'-end processing. Localizes to the 5' precursor of the 15S rRNA in a position that is subsequently occupied by mS47 in the mature yeast mtSSU. Uses structure and sequence-specific RNA recognition, binding to a single-stranded region of the precursor and specifically recognizing bases -6 to -1. The exchange of Ccm1 for mS47 is coupled to the irreversible removal of precursor rRNA that is accompanied by conformational changes of the mitoribosomal proteins uS5m and mS26. These conformational changes signal completion of 5'-end rRNA processing through protection of the mature 5'-end of the 15S rRNA and stabilization of mS47. The removal of the 5' precursor together with the dissociation of Ccm1 may be catalyzed by the 5'-3' exoribonuclease Pet127. Involved in the specific removal of group I introns in mitochondrial encoded transcripts.</text>
</comment>
<feature type="domain" description="Pentatricopeptide repeat-containing protein-mitochondrial" evidence="6">
    <location>
        <begin position="294"/>
        <end position="426"/>
    </location>
</feature>
<dbReference type="PROSITE" id="PS51375">
    <property type="entry name" value="PPR"/>
    <property type="match status" value="1"/>
</dbReference>
<sequence>MLTSTSRVCARSGRSHFYSVISTQCASQRRTLASHAEPRTRGSLLGHFENASSSTPPQNIRQAQPYVHAPDVGFQSAKDRTTISTLNEHLQKFASNGNLNGALETAVRIKELGYKPDLSTYTSLMLAIAAQGGYVLAWALLEDALATGVQLDTVFFNHLIFALRSRTLADVWKATAKMQELGVEFNTVTYSLIIIRLVADGNMEQALQYAIAAKESGITLELQTISSVVHLVCDCDHPRLALDLAKWYEGDSDRRLNPALWAKILESSAMCNYADGTIECWDKAVKRLSVSPTEGICNLVLNTAARYGLISLAEEALQSLRDRNIEIQEHHLNGLVETYVNAKDLKGAITVVESMYTYGITPSMSSTLPVARAIARDVDTYDHTWTIIDEVFQEGRGIAQATLNAMVVAAVRLHDLQRALGAHKAFESYSLTPDLVTYNALLAGCRDASLRAIADKVVEEMKAANVAPDLETFELLIQTSLTQESYEDAFLFLEAAKHEGMHPSRETYKAIVERCASVGDPRYTIALEEMQESNYYVSRSWRGEMDVLYLLAGGDASSHNEHPSFQGLDSDEQAYIESGGAAVRH</sequence>
<gene>
    <name evidence="7" type="ORF">FISHEDRAFT_51427</name>
</gene>
<keyword evidence="8" id="KW-1185">Reference proteome</keyword>
<evidence type="ECO:0000313" key="7">
    <source>
        <dbReference type="EMBL" id="KIY44382.1"/>
    </source>
</evidence>
<dbReference type="Gene3D" id="1.25.40.10">
    <property type="entry name" value="Tetratricopeptide repeat domain"/>
    <property type="match status" value="3"/>
</dbReference>
<evidence type="ECO:0000256" key="4">
    <source>
        <dbReference type="ARBA" id="ARBA00044511"/>
    </source>
</evidence>
<comment type="similarity">
    <text evidence="1">Belongs to the CCM1 family.</text>
</comment>
<dbReference type="OrthoDB" id="185373at2759"/>
<dbReference type="Proteomes" id="UP000054144">
    <property type="component" value="Unassembled WGS sequence"/>
</dbReference>
<evidence type="ECO:0000313" key="8">
    <source>
        <dbReference type="Proteomes" id="UP000054144"/>
    </source>
</evidence>
<keyword evidence="2" id="KW-0677">Repeat</keyword>
<dbReference type="InterPro" id="IPR002885">
    <property type="entry name" value="PPR_rpt"/>
</dbReference>
<reference evidence="7 8" key="1">
    <citation type="journal article" date="2015" name="Fungal Genet. Biol.">
        <title>Evolution of novel wood decay mechanisms in Agaricales revealed by the genome sequences of Fistulina hepatica and Cylindrobasidium torrendii.</title>
        <authorList>
            <person name="Floudas D."/>
            <person name="Held B.W."/>
            <person name="Riley R."/>
            <person name="Nagy L.G."/>
            <person name="Koehler G."/>
            <person name="Ransdell A.S."/>
            <person name="Younus H."/>
            <person name="Chow J."/>
            <person name="Chiniquy J."/>
            <person name="Lipzen A."/>
            <person name="Tritt A."/>
            <person name="Sun H."/>
            <person name="Haridas S."/>
            <person name="LaButti K."/>
            <person name="Ohm R.A."/>
            <person name="Kues U."/>
            <person name="Blanchette R.A."/>
            <person name="Grigoriev I.V."/>
            <person name="Minto R.E."/>
            <person name="Hibbett D.S."/>
        </authorList>
    </citation>
    <scope>NUCLEOTIDE SEQUENCE [LARGE SCALE GENOMIC DNA]</scope>
    <source>
        <strain evidence="7 8">ATCC 64428</strain>
    </source>
</reference>
<dbReference type="AlphaFoldDB" id="A0A0D7A034"/>
<organism evidence="7 8">
    <name type="scientific">Fistulina hepatica ATCC 64428</name>
    <dbReference type="NCBI Taxonomy" id="1128425"/>
    <lineage>
        <taxon>Eukaryota</taxon>
        <taxon>Fungi</taxon>
        <taxon>Dikarya</taxon>
        <taxon>Basidiomycota</taxon>
        <taxon>Agaricomycotina</taxon>
        <taxon>Agaricomycetes</taxon>
        <taxon>Agaricomycetidae</taxon>
        <taxon>Agaricales</taxon>
        <taxon>Fistulinaceae</taxon>
        <taxon>Fistulina</taxon>
    </lineage>
</organism>
<evidence type="ECO:0000256" key="3">
    <source>
        <dbReference type="ARBA" id="ARBA00044493"/>
    </source>
</evidence>
<dbReference type="PANTHER" id="PTHR47447">
    <property type="entry name" value="OS03G0856100 PROTEIN"/>
    <property type="match status" value="1"/>
</dbReference>
<dbReference type="EMBL" id="KN882092">
    <property type="protein sequence ID" value="KIY44382.1"/>
    <property type="molecule type" value="Genomic_DNA"/>
</dbReference>
<evidence type="ECO:0000256" key="2">
    <source>
        <dbReference type="ARBA" id="ARBA00022737"/>
    </source>
</evidence>
<dbReference type="InterPro" id="IPR057027">
    <property type="entry name" value="TPR_mt"/>
</dbReference>
<name>A0A0D7A034_9AGAR</name>
<dbReference type="Pfam" id="PF13812">
    <property type="entry name" value="PPR_3"/>
    <property type="match status" value="2"/>
</dbReference>
<accession>A0A0D7A034</accession>
<feature type="repeat" description="PPR" evidence="5">
    <location>
        <begin position="434"/>
        <end position="468"/>
    </location>
</feature>
<evidence type="ECO:0000256" key="5">
    <source>
        <dbReference type="PROSITE-ProRule" id="PRU00708"/>
    </source>
</evidence>
<comment type="subunit">
    <text evidence="4">Binds to mitochondrial small subunit 15S rRNA.</text>
</comment>
<evidence type="ECO:0000259" key="6">
    <source>
        <dbReference type="Pfam" id="PF23276"/>
    </source>
</evidence>
<dbReference type="InterPro" id="IPR011990">
    <property type="entry name" value="TPR-like_helical_dom_sf"/>
</dbReference>
<proteinExistence type="inferred from homology"/>
<dbReference type="PANTHER" id="PTHR47447:SF17">
    <property type="entry name" value="OS12G0638900 PROTEIN"/>
    <property type="match status" value="1"/>
</dbReference>
<protein>
    <recommendedName>
        <fullName evidence="6">Pentatricopeptide repeat-containing protein-mitochondrial domain-containing protein</fullName>
    </recommendedName>
</protein>
<dbReference type="Pfam" id="PF23276">
    <property type="entry name" value="TPR_24"/>
    <property type="match status" value="1"/>
</dbReference>